<feature type="compositionally biased region" description="Low complexity" evidence="1">
    <location>
        <begin position="52"/>
        <end position="71"/>
    </location>
</feature>
<keyword evidence="3" id="KW-1185">Reference proteome</keyword>
<dbReference type="Proteomes" id="UP000286134">
    <property type="component" value="Unassembled WGS sequence"/>
</dbReference>
<organism evidence="2 3">
    <name type="scientific">Erysiphe neolycopersici</name>
    <dbReference type="NCBI Taxonomy" id="212602"/>
    <lineage>
        <taxon>Eukaryota</taxon>
        <taxon>Fungi</taxon>
        <taxon>Dikarya</taxon>
        <taxon>Ascomycota</taxon>
        <taxon>Pezizomycotina</taxon>
        <taxon>Leotiomycetes</taxon>
        <taxon>Erysiphales</taxon>
        <taxon>Erysiphaceae</taxon>
        <taxon>Erysiphe</taxon>
    </lineage>
</organism>
<feature type="region of interest" description="Disordered" evidence="1">
    <location>
        <begin position="21"/>
        <end position="77"/>
    </location>
</feature>
<feature type="region of interest" description="Disordered" evidence="1">
    <location>
        <begin position="95"/>
        <end position="121"/>
    </location>
</feature>
<proteinExistence type="predicted"/>
<protein>
    <submittedName>
        <fullName evidence="2">Uncharacterized protein</fullName>
    </submittedName>
</protein>
<feature type="compositionally biased region" description="Polar residues" evidence="1">
    <location>
        <begin position="28"/>
        <end position="38"/>
    </location>
</feature>
<dbReference type="EMBL" id="MCFK01009600">
    <property type="protein sequence ID" value="RKF54647.1"/>
    <property type="molecule type" value="Genomic_DNA"/>
</dbReference>
<dbReference type="AlphaFoldDB" id="A0A420HB50"/>
<reference evidence="2 3" key="1">
    <citation type="journal article" date="2018" name="BMC Genomics">
        <title>Comparative genome analyses reveal sequence features reflecting distinct modes of host-adaptation between dicot and monocot powdery mildew.</title>
        <authorList>
            <person name="Wu Y."/>
            <person name="Ma X."/>
            <person name="Pan Z."/>
            <person name="Kale S.D."/>
            <person name="Song Y."/>
            <person name="King H."/>
            <person name="Zhang Q."/>
            <person name="Presley C."/>
            <person name="Deng X."/>
            <person name="Wei C.I."/>
            <person name="Xiao S."/>
        </authorList>
    </citation>
    <scope>NUCLEOTIDE SEQUENCE [LARGE SCALE GENOMIC DNA]</scope>
    <source>
        <strain evidence="2">UMSG2</strain>
    </source>
</reference>
<evidence type="ECO:0000256" key="1">
    <source>
        <dbReference type="SAM" id="MobiDB-lite"/>
    </source>
</evidence>
<comment type="caution">
    <text evidence="2">The sequence shown here is derived from an EMBL/GenBank/DDBJ whole genome shotgun (WGS) entry which is preliminary data.</text>
</comment>
<evidence type="ECO:0000313" key="2">
    <source>
        <dbReference type="EMBL" id="RKF54647.1"/>
    </source>
</evidence>
<gene>
    <name evidence="2" type="ORF">OnM2_096019</name>
</gene>
<evidence type="ECO:0000313" key="3">
    <source>
        <dbReference type="Proteomes" id="UP000286134"/>
    </source>
</evidence>
<accession>A0A420HB50</accession>
<feature type="compositionally biased region" description="Basic residues" evidence="1">
    <location>
        <begin position="99"/>
        <end position="109"/>
    </location>
</feature>
<name>A0A420HB50_9PEZI</name>
<sequence>MESKVANITFDNFQGSYRWCNPGKETGLNDQKVQTSKKTTGKEIEDVQNPTFEQFNEQNSESNSLSERSFQGNSVSLGNGPDAFSTITFESYLGEQSRKRQRLERKSRGSKGQSLTEIVARQGKGPLNYAKLAEEMIVKV</sequence>
<dbReference type="OrthoDB" id="4774312at2759"/>